<evidence type="ECO:0000313" key="2">
    <source>
        <dbReference type="Proteomes" id="UP000094622"/>
    </source>
</evidence>
<sequence>MTAVDTRALARKAKAASEIRQALMAGATPHPGPYAADYVEVRNWHGAVIASVSSGALGDNRTVYATAALLAASWELAARLEALVAAVVASRRPEATEEETEELRHQLRLARELGDRLPPLRAPAAGEVSS</sequence>
<name>A0A1E3H4G2_9HYPH</name>
<dbReference type="AlphaFoldDB" id="A0A1E3H4G2"/>
<dbReference type="EMBL" id="MCRJ01000027">
    <property type="protein sequence ID" value="ODN71202.1"/>
    <property type="molecule type" value="Genomic_DNA"/>
</dbReference>
<dbReference type="Proteomes" id="UP000094622">
    <property type="component" value="Unassembled WGS sequence"/>
</dbReference>
<organism evidence="1 2">
    <name type="scientific">Methylobrevis pamukkalensis</name>
    <dbReference type="NCBI Taxonomy" id="1439726"/>
    <lineage>
        <taxon>Bacteria</taxon>
        <taxon>Pseudomonadati</taxon>
        <taxon>Pseudomonadota</taxon>
        <taxon>Alphaproteobacteria</taxon>
        <taxon>Hyphomicrobiales</taxon>
        <taxon>Pleomorphomonadaceae</taxon>
        <taxon>Methylobrevis</taxon>
    </lineage>
</organism>
<dbReference type="RefSeq" id="WP_141703460.1">
    <property type="nucleotide sequence ID" value="NZ_MCRJ01000027.1"/>
</dbReference>
<proteinExistence type="predicted"/>
<reference evidence="1 2" key="1">
    <citation type="submission" date="2016-07" db="EMBL/GenBank/DDBJ databases">
        <title>Draft Genome Sequence of Methylobrevis pamukkalensis PK2.</title>
        <authorList>
            <person name="Vasilenko O.V."/>
            <person name="Doronina N.V."/>
            <person name="Shmareva M.N."/>
            <person name="Tarlachkov S.V."/>
            <person name="Mustakhimov I."/>
            <person name="Trotsenko Y.A."/>
        </authorList>
    </citation>
    <scope>NUCLEOTIDE SEQUENCE [LARGE SCALE GENOMIC DNA]</scope>
    <source>
        <strain evidence="1 2">PK2</strain>
    </source>
</reference>
<comment type="caution">
    <text evidence="1">The sequence shown here is derived from an EMBL/GenBank/DDBJ whole genome shotgun (WGS) entry which is preliminary data.</text>
</comment>
<accession>A0A1E3H4G2</accession>
<keyword evidence="2" id="KW-1185">Reference proteome</keyword>
<evidence type="ECO:0000313" key="1">
    <source>
        <dbReference type="EMBL" id="ODN71202.1"/>
    </source>
</evidence>
<protein>
    <submittedName>
        <fullName evidence="1">Uncharacterized protein</fullName>
    </submittedName>
</protein>
<gene>
    <name evidence="1" type="ORF">A6302_01491</name>
</gene>